<reference evidence="4" key="1">
    <citation type="submission" date="2025-08" db="UniProtKB">
        <authorList>
            <consortium name="RefSeq"/>
        </authorList>
    </citation>
    <scope>IDENTIFICATION</scope>
</reference>
<comment type="similarity">
    <text evidence="1">Belongs to the PI3/PI4-kinase family. Type III PI4K subfamily.</text>
</comment>
<dbReference type="PANTHER" id="PTHR10048">
    <property type="entry name" value="PHOSPHATIDYLINOSITOL KINASE"/>
    <property type="match status" value="1"/>
</dbReference>
<dbReference type="SMR" id="A0A1S3Y5E0"/>
<dbReference type="Pfam" id="PF00613">
    <property type="entry name" value="PI3Ka"/>
    <property type="match status" value="1"/>
</dbReference>
<dbReference type="PANTHER" id="PTHR10048:SF15">
    <property type="entry name" value="PHOSPHATIDYLINOSITOL 4-KINASE ALPHA"/>
    <property type="match status" value="1"/>
</dbReference>
<dbReference type="GO" id="GO:0046854">
    <property type="term" value="P:phosphatidylinositol phosphate biosynthetic process"/>
    <property type="evidence" value="ECO:0007669"/>
    <property type="project" value="InterPro"/>
</dbReference>
<dbReference type="STRING" id="4097.A0A1S3Y5E0"/>
<dbReference type="SUPFAM" id="SSF48371">
    <property type="entry name" value="ARM repeat"/>
    <property type="match status" value="1"/>
</dbReference>
<name>A0A1S3Y5E0_TOBAC</name>
<dbReference type="InterPro" id="IPR042236">
    <property type="entry name" value="PI3K_accessory_sf"/>
</dbReference>
<dbReference type="InterPro" id="IPR001263">
    <property type="entry name" value="PI3K_accessory_dom"/>
</dbReference>
<gene>
    <name evidence="4" type="primary">LOC107772413</name>
</gene>
<dbReference type="KEGG" id="nta:107772413"/>
<dbReference type="PROSITE" id="PS51545">
    <property type="entry name" value="PIK_HELICAL"/>
    <property type="match status" value="1"/>
</dbReference>
<dbReference type="InterPro" id="IPR016024">
    <property type="entry name" value="ARM-type_fold"/>
</dbReference>
<dbReference type="InterPro" id="IPR015433">
    <property type="entry name" value="PI3/4_kinase"/>
</dbReference>
<accession>A0A1S3Y5E0</accession>
<dbReference type="PaxDb" id="4097-A0A1S3Y5E0"/>
<dbReference type="RefSeq" id="XP_016447404.1">
    <property type="nucleotide sequence ID" value="XM_016591918.1"/>
</dbReference>
<organism evidence="4">
    <name type="scientific">Nicotiana tabacum</name>
    <name type="common">Common tobacco</name>
    <dbReference type="NCBI Taxonomy" id="4097"/>
    <lineage>
        <taxon>Eukaryota</taxon>
        <taxon>Viridiplantae</taxon>
        <taxon>Streptophyta</taxon>
        <taxon>Embryophyta</taxon>
        <taxon>Tracheophyta</taxon>
        <taxon>Spermatophyta</taxon>
        <taxon>Magnoliopsida</taxon>
        <taxon>eudicotyledons</taxon>
        <taxon>Gunneridae</taxon>
        <taxon>Pentapetalae</taxon>
        <taxon>asterids</taxon>
        <taxon>lamiids</taxon>
        <taxon>Solanales</taxon>
        <taxon>Solanaceae</taxon>
        <taxon>Nicotianoideae</taxon>
        <taxon>Nicotianeae</taxon>
        <taxon>Nicotiana</taxon>
    </lineage>
</organism>
<dbReference type="OrthoDB" id="1744492at2759"/>
<dbReference type="AlphaFoldDB" id="A0A1S3Y5E0"/>
<dbReference type="EC" id="2.7.1.67" evidence="2"/>
<sequence>MAYVLRVLESYPPQRVTFFMPQLVQALRYDGEKLVERYLLRATQRSHIFAHILIWNLQGETCELESGKDSSAMVDKFN</sequence>
<proteinExistence type="inferred from homology"/>
<evidence type="ECO:0000259" key="3">
    <source>
        <dbReference type="PROSITE" id="PS51545"/>
    </source>
</evidence>
<evidence type="ECO:0000256" key="1">
    <source>
        <dbReference type="ARBA" id="ARBA00006209"/>
    </source>
</evidence>
<evidence type="ECO:0000256" key="2">
    <source>
        <dbReference type="ARBA" id="ARBA00012169"/>
    </source>
</evidence>
<evidence type="ECO:0000313" key="4">
    <source>
        <dbReference type="RefSeq" id="XP_016447404.1"/>
    </source>
</evidence>
<feature type="domain" description="PIK helical" evidence="3">
    <location>
        <begin position="1"/>
        <end position="78"/>
    </location>
</feature>
<protein>
    <recommendedName>
        <fullName evidence="2">1-phosphatidylinositol 4-kinase</fullName>
        <ecNumber evidence="2">2.7.1.67</ecNumber>
    </recommendedName>
</protein>
<dbReference type="Gene3D" id="1.25.40.70">
    <property type="entry name" value="Phosphatidylinositol 3-kinase, accessory domain (PIK)"/>
    <property type="match status" value="1"/>
</dbReference>